<dbReference type="Proteomes" id="UP000886520">
    <property type="component" value="Chromosome 11"/>
</dbReference>
<sequence>MGAIRRSFQKNVLLVKPKLGSTKKVTTDIPDEGWRYGVCNEYDEEGVREVLVHEENVPDLERQRGPDILSMNKLAAIWHVPKACQQRAFRKKNLVRLHISRRVGKSPSTKLPSEIDPQYIYGRPGEQDEDMWKVMQHGYANEWMKMNLDHKHKFFQPYKAEKLKYSAIIKLRPTETTATACSVNRRRLSMVVECAQSLTTQHAEFAAPWDSLAELRTTQHAESVTVQYKHQHVTVEYVKICSPTVQ</sequence>
<proteinExistence type="predicted"/>
<reference evidence="1" key="1">
    <citation type="submission" date="2021-01" db="EMBL/GenBank/DDBJ databases">
        <title>Adiantum capillus-veneris genome.</title>
        <authorList>
            <person name="Fang Y."/>
            <person name="Liao Q."/>
        </authorList>
    </citation>
    <scope>NUCLEOTIDE SEQUENCE</scope>
    <source>
        <strain evidence="1">H3</strain>
        <tissue evidence="1">Leaf</tissue>
    </source>
</reference>
<dbReference type="Pfam" id="PF14825">
    <property type="entry name" value="CFAP77"/>
    <property type="match status" value="1"/>
</dbReference>
<dbReference type="PANTHER" id="PTHR28617:SF1">
    <property type="entry name" value="CILIA- AND FLAGELLA-ASSOCIATED PROTEIN 77"/>
    <property type="match status" value="1"/>
</dbReference>
<accession>A0A9D4UTX5</accession>
<comment type="caution">
    <text evidence="1">The sequence shown here is derived from an EMBL/GenBank/DDBJ whole genome shotgun (WGS) entry which is preliminary data.</text>
</comment>
<dbReference type="OrthoDB" id="1895382at2759"/>
<dbReference type="EMBL" id="JABFUD020000011">
    <property type="protein sequence ID" value="KAI5073263.1"/>
    <property type="molecule type" value="Genomic_DNA"/>
</dbReference>
<dbReference type="AlphaFoldDB" id="A0A9D4UTX5"/>
<dbReference type="InterPro" id="IPR029147">
    <property type="entry name" value="CFAP77"/>
</dbReference>
<organism evidence="1 2">
    <name type="scientific">Adiantum capillus-veneris</name>
    <name type="common">Maidenhair fern</name>
    <dbReference type="NCBI Taxonomy" id="13818"/>
    <lineage>
        <taxon>Eukaryota</taxon>
        <taxon>Viridiplantae</taxon>
        <taxon>Streptophyta</taxon>
        <taxon>Embryophyta</taxon>
        <taxon>Tracheophyta</taxon>
        <taxon>Polypodiopsida</taxon>
        <taxon>Polypodiidae</taxon>
        <taxon>Polypodiales</taxon>
        <taxon>Pteridineae</taxon>
        <taxon>Pteridaceae</taxon>
        <taxon>Vittarioideae</taxon>
        <taxon>Adiantum</taxon>
    </lineage>
</organism>
<name>A0A9D4UTX5_ADICA</name>
<gene>
    <name evidence="1" type="ORF">GOP47_0011276</name>
</gene>
<dbReference type="PANTHER" id="PTHR28617">
    <property type="entry name" value="CILIA- AND FLAGELLA-ASSOCIATED PROTEIN 77"/>
    <property type="match status" value="1"/>
</dbReference>
<evidence type="ECO:0000313" key="1">
    <source>
        <dbReference type="EMBL" id="KAI5073263.1"/>
    </source>
</evidence>
<protein>
    <submittedName>
        <fullName evidence="1">Uncharacterized protein</fullName>
    </submittedName>
</protein>
<evidence type="ECO:0000313" key="2">
    <source>
        <dbReference type="Proteomes" id="UP000886520"/>
    </source>
</evidence>
<keyword evidence="2" id="KW-1185">Reference proteome</keyword>